<sequence length="354" mass="39952">MSSLVQLEPLVNSTTKAFISVLTERYVGETGGLRVCDFGKWLQFYAFDVIGELTFSKRLGFLDKGEDVDGIIELLETSLDYASIVGQIPILDYLFKKNPVRLWASRRGLLNTSAPIVTFALNRLEERRDELESMATDRKSGESNASDSSQGADFLIRYWKAHLKDPDFMTQERVLAVTVANIDELRIGYENGTLQPDGALFSWMEVKDLPFLDAVIKEGLRIHPAVGLPLERIVPPQGQQICGKFIPGGTTVGCSAWTLHRSSVFGEKPEEFRPRRWLDASADQLKAMDKAFFSFGAGARTCIGKNISLLEMYKLVPALLTTFNFDLADKEQPWTLRNSWFVKQSDFNVYIRKR</sequence>
<dbReference type="Proteomes" id="UP000038010">
    <property type="component" value="Unassembled WGS sequence"/>
</dbReference>
<keyword evidence="9" id="KW-1185">Reference proteome</keyword>
<dbReference type="InterPro" id="IPR001128">
    <property type="entry name" value="Cyt_P450"/>
</dbReference>
<dbReference type="InterPro" id="IPR050121">
    <property type="entry name" value="Cytochrome_P450_monoxygenase"/>
</dbReference>
<evidence type="ECO:0000256" key="4">
    <source>
        <dbReference type="ARBA" id="ARBA00023002"/>
    </source>
</evidence>
<dbReference type="GO" id="GO:0020037">
    <property type="term" value="F:heme binding"/>
    <property type="evidence" value="ECO:0007669"/>
    <property type="project" value="InterPro"/>
</dbReference>
<dbReference type="PANTHER" id="PTHR24305:SF232">
    <property type="entry name" value="P450, PUTATIVE (EUROFUNG)-RELATED"/>
    <property type="match status" value="1"/>
</dbReference>
<feature type="binding site" description="axial binding residue" evidence="6">
    <location>
        <position position="302"/>
    </location>
    <ligand>
        <name>heme</name>
        <dbReference type="ChEBI" id="CHEBI:30413"/>
    </ligand>
    <ligandPart>
        <name>Fe</name>
        <dbReference type="ChEBI" id="CHEBI:18248"/>
    </ligandPart>
</feature>
<dbReference type="GeneID" id="28731577"/>
<dbReference type="PANTHER" id="PTHR24305">
    <property type="entry name" value="CYTOCHROME P450"/>
    <property type="match status" value="1"/>
</dbReference>
<dbReference type="VEuPathDB" id="FungiDB:AB675_10898"/>
<dbReference type="PROSITE" id="PS00086">
    <property type="entry name" value="CYTOCHROME_P450"/>
    <property type="match status" value="1"/>
</dbReference>
<comment type="similarity">
    <text evidence="2 7">Belongs to the cytochrome P450 family.</text>
</comment>
<comment type="caution">
    <text evidence="8">The sequence shown here is derived from an EMBL/GenBank/DDBJ whole genome shotgun (WGS) entry which is preliminary data.</text>
</comment>
<proteinExistence type="inferred from homology"/>
<accession>A0A0N1NZE4</accession>
<dbReference type="GO" id="GO:0005506">
    <property type="term" value="F:iron ion binding"/>
    <property type="evidence" value="ECO:0007669"/>
    <property type="project" value="InterPro"/>
</dbReference>
<reference evidence="8 9" key="1">
    <citation type="submission" date="2015-06" db="EMBL/GenBank/DDBJ databases">
        <title>Draft genome of the ant-associated black yeast Phialophora attae CBS 131958.</title>
        <authorList>
            <person name="Moreno L.F."/>
            <person name="Stielow B.J."/>
            <person name="de Hoog S."/>
            <person name="Vicente V.A."/>
            <person name="Weiss V.A."/>
            <person name="de Vries M."/>
            <person name="Cruz L.M."/>
            <person name="Souza E.M."/>
        </authorList>
    </citation>
    <scope>NUCLEOTIDE SEQUENCE [LARGE SCALE GENOMIC DNA]</scope>
    <source>
        <strain evidence="8 9">CBS 131958</strain>
    </source>
</reference>
<keyword evidence="8" id="KW-0489">Methyltransferase</keyword>
<dbReference type="GO" id="GO:0032259">
    <property type="term" value="P:methylation"/>
    <property type="evidence" value="ECO:0007669"/>
    <property type="project" value="UniProtKB-KW"/>
</dbReference>
<name>A0A0N1NZE4_9EURO</name>
<evidence type="ECO:0000256" key="6">
    <source>
        <dbReference type="PIRSR" id="PIRSR602401-1"/>
    </source>
</evidence>
<evidence type="ECO:0000313" key="8">
    <source>
        <dbReference type="EMBL" id="KPI40815.1"/>
    </source>
</evidence>
<keyword evidence="7" id="KW-0503">Monooxygenase</keyword>
<gene>
    <name evidence="8" type="ORF">AB675_10898</name>
</gene>
<dbReference type="PRINTS" id="PR00463">
    <property type="entry name" value="EP450I"/>
</dbReference>
<keyword evidence="5 6" id="KW-0408">Iron</keyword>
<evidence type="ECO:0000256" key="1">
    <source>
        <dbReference type="ARBA" id="ARBA00001971"/>
    </source>
</evidence>
<evidence type="ECO:0000256" key="3">
    <source>
        <dbReference type="ARBA" id="ARBA00022723"/>
    </source>
</evidence>
<dbReference type="GO" id="GO:0004497">
    <property type="term" value="F:monooxygenase activity"/>
    <property type="evidence" value="ECO:0007669"/>
    <property type="project" value="UniProtKB-KW"/>
</dbReference>
<dbReference type="Pfam" id="PF00067">
    <property type="entry name" value="p450"/>
    <property type="match status" value="1"/>
</dbReference>
<evidence type="ECO:0000256" key="7">
    <source>
        <dbReference type="RuleBase" id="RU000461"/>
    </source>
</evidence>
<dbReference type="Gene3D" id="1.10.630.10">
    <property type="entry name" value="Cytochrome P450"/>
    <property type="match status" value="2"/>
</dbReference>
<evidence type="ECO:0000256" key="5">
    <source>
        <dbReference type="ARBA" id="ARBA00023004"/>
    </source>
</evidence>
<protein>
    <submittedName>
        <fullName evidence="8">Pisatin demethylase</fullName>
    </submittedName>
</protein>
<dbReference type="PRINTS" id="PR00385">
    <property type="entry name" value="P450"/>
</dbReference>
<dbReference type="OrthoDB" id="3934656at2759"/>
<dbReference type="GO" id="GO:0016705">
    <property type="term" value="F:oxidoreductase activity, acting on paired donors, with incorporation or reduction of molecular oxygen"/>
    <property type="evidence" value="ECO:0007669"/>
    <property type="project" value="InterPro"/>
</dbReference>
<dbReference type="STRING" id="1664694.A0A0N1NZE4"/>
<dbReference type="EMBL" id="LFJN01000011">
    <property type="protein sequence ID" value="KPI40815.1"/>
    <property type="molecule type" value="Genomic_DNA"/>
</dbReference>
<dbReference type="GO" id="GO:0008168">
    <property type="term" value="F:methyltransferase activity"/>
    <property type="evidence" value="ECO:0007669"/>
    <property type="project" value="UniProtKB-KW"/>
</dbReference>
<evidence type="ECO:0000313" key="9">
    <source>
        <dbReference type="Proteomes" id="UP000038010"/>
    </source>
</evidence>
<keyword evidence="6 7" id="KW-0349">Heme</keyword>
<dbReference type="InterPro" id="IPR017972">
    <property type="entry name" value="Cyt_P450_CS"/>
</dbReference>
<keyword evidence="8" id="KW-0808">Transferase</keyword>
<organism evidence="8 9">
    <name type="scientific">Cyphellophora attinorum</name>
    <dbReference type="NCBI Taxonomy" id="1664694"/>
    <lineage>
        <taxon>Eukaryota</taxon>
        <taxon>Fungi</taxon>
        <taxon>Dikarya</taxon>
        <taxon>Ascomycota</taxon>
        <taxon>Pezizomycotina</taxon>
        <taxon>Eurotiomycetes</taxon>
        <taxon>Chaetothyriomycetidae</taxon>
        <taxon>Chaetothyriales</taxon>
        <taxon>Cyphellophoraceae</taxon>
        <taxon>Cyphellophora</taxon>
    </lineage>
</organism>
<keyword evidence="4 7" id="KW-0560">Oxidoreductase</keyword>
<keyword evidence="3 6" id="KW-0479">Metal-binding</keyword>
<comment type="cofactor">
    <cofactor evidence="1 6">
        <name>heme</name>
        <dbReference type="ChEBI" id="CHEBI:30413"/>
    </cofactor>
</comment>
<evidence type="ECO:0000256" key="2">
    <source>
        <dbReference type="ARBA" id="ARBA00010617"/>
    </source>
</evidence>
<dbReference type="InterPro" id="IPR002401">
    <property type="entry name" value="Cyt_P450_E_grp-I"/>
</dbReference>
<dbReference type="SUPFAM" id="SSF48264">
    <property type="entry name" value="Cytochrome P450"/>
    <property type="match status" value="1"/>
</dbReference>
<dbReference type="CDD" id="cd11060">
    <property type="entry name" value="CYP57A1-like"/>
    <property type="match status" value="1"/>
</dbReference>
<dbReference type="InterPro" id="IPR036396">
    <property type="entry name" value="Cyt_P450_sf"/>
</dbReference>
<dbReference type="RefSeq" id="XP_018000778.1">
    <property type="nucleotide sequence ID" value="XM_018139698.1"/>
</dbReference>
<dbReference type="AlphaFoldDB" id="A0A0N1NZE4"/>